<organism evidence="2 3">
    <name type="scientific">Portunus trituberculatus</name>
    <name type="common">Swimming crab</name>
    <name type="synonym">Neptunus trituberculatus</name>
    <dbReference type="NCBI Taxonomy" id="210409"/>
    <lineage>
        <taxon>Eukaryota</taxon>
        <taxon>Metazoa</taxon>
        <taxon>Ecdysozoa</taxon>
        <taxon>Arthropoda</taxon>
        <taxon>Crustacea</taxon>
        <taxon>Multicrustacea</taxon>
        <taxon>Malacostraca</taxon>
        <taxon>Eumalacostraca</taxon>
        <taxon>Eucarida</taxon>
        <taxon>Decapoda</taxon>
        <taxon>Pleocyemata</taxon>
        <taxon>Brachyura</taxon>
        <taxon>Eubrachyura</taxon>
        <taxon>Portunoidea</taxon>
        <taxon>Portunidae</taxon>
        <taxon>Portuninae</taxon>
        <taxon>Portunus</taxon>
    </lineage>
</organism>
<name>A0A5B7GEU8_PORTR</name>
<proteinExistence type="predicted"/>
<keyword evidence="3" id="KW-1185">Reference proteome</keyword>
<sequence length="189" mass="20999">MARTKLSRHCPLSLAPAPCPPGPLSSMCPPSLHVPLSGKQRKRVHPNTRAPTVGHTTPARKAPMKEAECGGATLHHHHLSATCRAARRSLHHRKRLSIKHRNALDLQQNITAHVAAAEDHNATLKTTLQRHKHSQLCSAQRQRQTAAPLTPPGLLLPLPPSLPSPARDRCLHCFFIIRKIYFHCIFIRI</sequence>
<feature type="region of interest" description="Disordered" evidence="1">
    <location>
        <begin position="36"/>
        <end position="62"/>
    </location>
</feature>
<evidence type="ECO:0000256" key="1">
    <source>
        <dbReference type="SAM" id="MobiDB-lite"/>
    </source>
</evidence>
<dbReference type="EMBL" id="VSRR010016035">
    <property type="protein sequence ID" value="MPC58840.1"/>
    <property type="molecule type" value="Genomic_DNA"/>
</dbReference>
<dbReference type="AlphaFoldDB" id="A0A5B7GEU8"/>
<dbReference type="Proteomes" id="UP000324222">
    <property type="component" value="Unassembled WGS sequence"/>
</dbReference>
<accession>A0A5B7GEU8</accession>
<evidence type="ECO:0000313" key="3">
    <source>
        <dbReference type="Proteomes" id="UP000324222"/>
    </source>
</evidence>
<protein>
    <submittedName>
        <fullName evidence="2">Uncharacterized protein</fullName>
    </submittedName>
</protein>
<evidence type="ECO:0000313" key="2">
    <source>
        <dbReference type="EMBL" id="MPC58840.1"/>
    </source>
</evidence>
<reference evidence="2 3" key="1">
    <citation type="submission" date="2019-05" db="EMBL/GenBank/DDBJ databases">
        <title>Another draft genome of Portunus trituberculatus and its Hox gene families provides insights of decapod evolution.</title>
        <authorList>
            <person name="Jeong J.-H."/>
            <person name="Song I."/>
            <person name="Kim S."/>
            <person name="Choi T."/>
            <person name="Kim D."/>
            <person name="Ryu S."/>
            <person name="Kim W."/>
        </authorList>
    </citation>
    <scope>NUCLEOTIDE SEQUENCE [LARGE SCALE GENOMIC DNA]</scope>
    <source>
        <tissue evidence="2">Muscle</tissue>
    </source>
</reference>
<gene>
    <name evidence="2" type="ORF">E2C01_052850</name>
</gene>
<comment type="caution">
    <text evidence="2">The sequence shown here is derived from an EMBL/GenBank/DDBJ whole genome shotgun (WGS) entry which is preliminary data.</text>
</comment>